<accession>A0A5M9K5A3</accession>
<reference evidence="2 3" key="1">
    <citation type="submission" date="2019-06" db="EMBL/GenBank/DDBJ databases">
        <title>Genome Sequence of the Brown Rot Fungal Pathogen Monilinia fructicola.</title>
        <authorList>
            <person name="De Miccolis Angelini R.M."/>
            <person name="Landi L."/>
            <person name="Abate D."/>
            <person name="Pollastro S."/>
            <person name="Romanazzi G."/>
            <person name="Faretra F."/>
        </authorList>
    </citation>
    <scope>NUCLEOTIDE SEQUENCE [LARGE SCALE GENOMIC DNA]</scope>
    <source>
        <strain evidence="2 3">Mfrc123</strain>
    </source>
</reference>
<dbReference type="Proteomes" id="UP000322873">
    <property type="component" value="Unassembled WGS sequence"/>
</dbReference>
<feature type="region of interest" description="Disordered" evidence="1">
    <location>
        <begin position="82"/>
        <end position="153"/>
    </location>
</feature>
<evidence type="ECO:0000256" key="1">
    <source>
        <dbReference type="SAM" id="MobiDB-lite"/>
    </source>
</evidence>
<sequence>MDGDLSMIMERAANETVLECDRFGDCFESDHVPFWLTKTGQIIRWSWMLNRRQRAQYDPAYHNPNVYYNQFANEGQYGMHSMPPPIYDPSAPMPPTYQPPAGATKVDPSQWRSQPTRRPADDGGESAPNYEAPPGPPPNLQTNNTGASNNPFRVNSAAKGVGLLDKIELSRRSHWRSMDYCTIRNRQEQ</sequence>
<dbReference type="AlphaFoldDB" id="A0A5M9K5A3"/>
<dbReference type="VEuPathDB" id="FungiDB:MFRU_020g01330"/>
<dbReference type="EMBL" id="VICG01000002">
    <property type="protein sequence ID" value="KAA8575793.1"/>
    <property type="molecule type" value="Genomic_DNA"/>
</dbReference>
<feature type="compositionally biased region" description="Pro residues" evidence="1">
    <location>
        <begin position="82"/>
        <end position="98"/>
    </location>
</feature>
<organism evidence="2 3">
    <name type="scientific">Monilinia fructicola</name>
    <name type="common">Brown rot fungus</name>
    <name type="synonym">Ciboria fructicola</name>
    <dbReference type="NCBI Taxonomy" id="38448"/>
    <lineage>
        <taxon>Eukaryota</taxon>
        <taxon>Fungi</taxon>
        <taxon>Dikarya</taxon>
        <taxon>Ascomycota</taxon>
        <taxon>Pezizomycotina</taxon>
        <taxon>Leotiomycetes</taxon>
        <taxon>Helotiales</taxon>
        <taxon>Sclerotiniaceae</taxon>
        <taxon>Monilinia</taxon>
    </lineage>
</organism>
<proteinExistence type="predicted"/>
<feature type="compositionally biased region" description="Polar residues" evidence="1">
    <location>
        <begin position="140"/>
        <end position="153"/>
    </location>
</feature>
<comment type="caution">
    <text evidence="2">The sequence shown here is derived from an EMBL/GenBank/DDBJ whole genome shotgun (WGS) entry which is preliminary data.</text>
</comment>
<gene>
    <name evidence="2" type="ORF">EYC84_004889</name>
</gene>
<evidence type="ECO:0000313" key="3">
    <source>
        <dbReference type="Proteomes" id="UP000322873"/>
    </source>
</evidence>
<protein>
    <submittedName>
        <fullName evidence="2">Uncharacterized protein</fullName>
    </submittedName>
</protein>
<keyword evidence="3" id="KW-1185">Reference proteome</keyword>
<evidence type="ECO:0000313" key="2">
    <source>
        <dbReference type="EMBL" id="KAA8575793.1"/>
    </source>
</evidence>
<name>A0A5M9K5A3_MONFR</name>